<dbReference type="Gramene" id="A07p22570.2_BraZ1">
    <property type="protein sequence ID" value="A07p22570.2_BraZ1.CDS"/>
    <property type="gene ID" value="A07g22570.2_BraZ1"/>
</dbReference>
<dbReference type="InterPro" id="IPR036283">
    <property type="entry name" value="NOB1_Zf-like_sf"/>
</dbReference>
<keyword evidence="6 8" id="KW-0862">Zinc</keyword>
<dbReference type="Gene3D" id="3.40.50.1010">
    <property type="entry name" value="5'-nuclease"/>
    <property type="match status" value="1"/>
</dbReference>
<feature type="binding site" evidence="9">
    <location>
        <position position="440"/>
    </location>
    <ligand>
        <name>Zn(2+)</name>
        <dbReference type="ChEBI" id="CHEBI:29105"/>
    </ligand>
</feature>
<dbReference type="CDD" id="cd09876">
    <property type="entry name" value="PIN_Nob1-like"/>
    <property type="match status" value="1"/>
</dbReference>
<accession>A0A3P6B1U1</accession>
<sequence length="566" mass="62519">MESSPASMWSSIVKKDPPSKPPTTDVAPAAILGMVGNCKSTKGISVAVVDANAVIDGRQSLTDFADKFVTVPEVLSEIRDSDSRRRLEFIPFAIETMEPSPESLSKVIKFAKATGDLHTLSDVDLKLIALTYTLEAEVHGTKNLRDVPPPIQTVRVKRLPEKELPGWGSNVANLEEWEALENETEENSNTASKILPLKDLNMNILPLDCGSVVSHTEDDEEGARRQKKTEVKVEGKMVVEGIDASQGENDDEDGGEWRPAVSSSTHRKFLRRKAKWEHYNALAEQEIQKDQEAANFTNDQMSNDAEDKRGKDSGKNDEELSSILKDMRLEEGTEETNLSNGEDDVEVEAEGIDVVSDAGDTFEASSMADDGGSEQSWSLRALSESSVACITGDYAMQNVIIQMGLRLLAPGGMQIRQLNRWVLKCHACYTVTPEIGRIFCPKCGNGGTLRKVAVTIGENGTIIAARKPRVTLRGTKFSIPMPKSGRDAITKNLVLREDQLPQKYLHPKTKKKASKPGDEYFVSDDVFMNHHSDRKAPLQPPVRKAMAVFSQKRNPNDNHYSRSMHC</sequence>
<dbReference type="GO" id="GO:0042274">
    <property type="term" value="P:ribosomal small subunit biogenesis"/>
    <property type="evidence" value="ECO:0007669"/>
    <property type="project" value="InterPro"/>
</dbReference>
<dbReference type="GO" id="GO:0004521">
    <property type="term" value="F:RNA endonuclease activity"/>
    <property type="evidence" value="ECO:0007669"/>
    <property type="project" value="UniProtKB-UniRule"/>
</dbReference>
<name>A0A3P6B1U1_BRACM</name>
<dbReference type="Proteomes" id="UP000694005">
    <property type="component" value="Chromosome A07"/>
</dbReference>
<dbReference type="GO" id="GO:0006364">
    <property type="term" value="P:rRNA processing"/>
    <property type="evidence" value="ECO:0007669"/>
    <property type="project" value="UniProtKB-ARBA"/>
</dbReference>
<evidence type="ECO:0000256" key="6">
    <source>
        <dbReference type="ARBA" id="ARBA00022833"/>
    </source>
</evidence>
<evidence type="ECO:0000256" key="9">
    <source>
        <dbReference type="PIRSR" id="PIRSR037125-1"/>
    </source>
</evidence>
<protein>
    <recommendedName>
        <fullName evidence="15">RNA-binding protein NOB1</fullName>
    </recommendedName>
</protein>
<evidence type="ECO:0000259" key="11">
    <source>
        <dbReference type="Pfam" id="PF08772"/>
    </source>
</evidence>
<feature type="region of interest" description="Disordered" evidence="10">
    <location>
        <begin position="1"/>
        <end position="25"/>
    </location>
</feature>
<evidence type="ECO:0008006" key="15">
    <source>
        <dbReference type="Google" id="ProtNLM"/>
    </source>
</evidence>
<keyword evidence="5" id="KW-0378">Hydrolase</keyword>
<evidence type="ECO:0000313" key="13">
    <source>
        <dbReference type="EMBL" id="CAG7902613.1"/>
    </source>
</evidence>
<dbReference type="InterPro" id="IPR033411">
    <property type="entry name" value="Ribonuclease_PIN"/>
</dbReference>
<feature type="compositionally biased region" description="Polar residues" evidence="10">
    <location>
        <begin position="1"/>
        <end position="10"/>
    </location>
</feature>
<feature type="domain" description="Nin one binding (NOB1) Zn-ribbon-like" evidence="11">
    <location>
        <begin position="415"/>
        <end position="485"/>
    </location>
</feature>
<feature type="region of interest" description="Disordered" evidence="10">
    <location>
        <begin position="215"/>
        <end position="264"/>
    </location>
</feature>
<keyword evidence="7 8" id="KW-0539">Nucleus</keyword>
<dbReference type="EMBL" id="LS974623">
    <property type="protein sequence ID" value="CAG7902613.1"/>
    <property type="molecule type" value="Genomic_DNA"/>
</dbReference>
<evidence type="ECO:0000256" key="2">
    <source>
        <dbReference type="ARBA" id="ARBA00005858"/>
    </source>
</evidence>
<evidence type="ECO:0000256" key="1">
    <source>
        <dbReference type="ARBA" id="ARBA00004123"/>
    </source>
</evidence>
<dbReference type="FunFam" id="3.40.50.1010:FF:000020">
    <property type="entry name" value="20S-pre-rRNA D-site endonuclease NOB1"/>
    <property type="match status" value="1"/>
</dbReference>
<proteinExistence type="inferred from homology"/>
<dbReference type="GO" id="GO:0046872">
    <property type="term" value="F:metal ion binding"/>
    <property type="evidence" value="ECO:0007669"/>
    <property type="project" value="UniProtKB-UniRule"/>
</dbReference>
<dbReference type="InterPro" id="IPR039907">
    <property type="entry name" value="NOB1"/>
</dbReference>
<dbReference type="InterPro" id="IPR014881">
    <property type="entry name" value="NOB1_Zn-bd"/>
</dbReference>
<feature type="compositionally biased region" description="Basic and acidic residues" evidence="10">
    <location>
        <begin position="222"/>
        <end position="237"/>
    </location>
</feature>
<evidence type="ECO:0000256" key="4">
    <source>
        <dbReference type="ARBA" id="ARBA00022723"/>
    </source>
</evidence>
<dbReference type="SUPFAM" id="SSF144206">
    <property type="entry name" value="NOB1 zinc finger-like"/>
    <property type="match status" value="1"/>
</dbReference>
<keyword evidence="3" id="KW-0540">Nuclease</keyword>
<feature type="binding site" evidence="9">
    <location>
        <position position="425"/>
    </location>
    <ligand>
        <name>Zn(2+)</name>
        <dbReference type="ChEBI" id="CHEBI:29105"/>
    </ligand>
</feature>
<feature type="binding site" evidence="9">
    <location>
        <position position="443"/>
    </location>
    <ligand>
        <name>Zn(2+)</name>
        <dbReference type="ChEBI" id="CHEBI:29105"/>
    </ligand>
</feature>
<dbReference type="Pfam" id="PF17146">
    <property type="entry name" value="PIN_6"/>
    <property type="match status" value="1"/>
</dbReference>
<dbReference type="PANTHER" id="PTHR12814:SF6">
    <property type="entry name" value="RNA-BINDING PROTEIN NOB1"/>
    <property type="match status" value="1"/>
</dbReference>
<dbReference type="AlphaFoldDB" id="A0A3P6B1U1"/>
<dbReference type="EMBL" id="LR031574">
    <property type="protein sequence ID" value="VDC98912.1"/>
    <property type="molecule type" value="Genomic_DNA"/>
</dbReference>
<dbReference type="Gene3D" id="6.20.210.10">
    <property type="entry name" value="Nin one binding (NOB1), Zn-ribbon-like"/>
    <property type="match status" value="1"/>
</dbReference>
<evidence type="ECO:0000313" key="14">
    <source>
        <dbReference type="EMBL" id="VDC98912.1"/>
    </source>
</evidence>
<dbReference type="PANTHER" id="PTHR12814">
    <property type="entry name" value="RNA-BINDING PROTEIN NOB1"/>
    <property type="match status" value="1"/>
</dbReference>
<evidence type="ECO:0000256" key="3">
    <source>
        <dbReference type="ARBA" id="ARBA00022722"/>
    </source>
</evidence>
<feature type="region of interest" description="Disordered" evidence="10">
    <location>
        <begin position="298"/>
        <end position="318"/>
    </location>
</feature>
<gene>
    <name evidence="14" type="ORF">BRAA07T29762Z</name>
    <name evidence="13" type="ORF">BRAPAZ1V2_A07P22570.2</name>
</gene>
<keyword evidence="4 8" id="KW-0479">Metal-binding</keyword>
<dbReference type="Pfam" id="PF08772">
    <property type="entry name" value="Zn_ribbon_NOB1"/>
    <property type="match status" value="1"/>
</dbReference>
<comment type="subcellular location">
    <subcellularLocation>
        <location evidence="1">Nucleus</location>
    </subcellularLocation>
</comment>
<evidence type="ECO:0000256" key="5">
    <source>
        <dbReference type="ARBA" id="ARBA00022801"/>
    </source>
</evidence>
<dbReference type="GO" id="GO:0016787">
    <property type="term" value="F:hydrolase activity"/>
    <property type="evidence" value="ECO:0007669"/>
    <property type="project" value="UniProtKB-KW"/>
</dbReference>
<reference evidence="14" key="1">
    <citation type="submission" date="2018-11" db="EMBL/GenBank/DDBJ databases">
        <authorList>
            <consortium name="Genoscope - CEA"/>
            <person name="William W."/>
        </authorList>
    </citation>
    <scope>NUCLEOTIDE SEQUENCE</scope>
</reference>
<dbReference type="PIRSF" id="PIRSF037125">
    <property type="entry name" value="D-site_20S_pre-rRNA_nuclease"/>
    <property type="match status" value="1"/>
</dbReference>
<dbReference type="InterPro" id="IPR017117">
    <property type="entry name" value="Nob1_euk"/>
</dbReference>
<evidence type="ECO:0000256" key="7">
    <source>
        <dbReference type="ARBA" id="ARBA00023242"/>
    </source>
</evidence>
<evidence type="ECO:0000259" key="12">
    <source>
        <dbReference type="Pfam" id="PF17146"/>
    </source>
</evidence>
<evidence type="ECO:0000256" key="8">
    <source>
        <dbReference type="PIRNR" id="PIRNR037125"/>
    </source>
</evidence>
<evidence type="ECO:0000256" key="10">
    <source>
        <dbReference type="SAM" id="MobiDB-lite"/>
    </source>
</evidence>
<feature type="compositionally biased region" description="Basic and acidic residues" evidence="10">
    <location>
        <begin position="305"/>
        <end position="318"/>
    </location>
</feature>
<organism evidence="14">
    <name type="scientific">Brassica campestris</name>
    <name type="common">Field mustard</name>
    <dbReference type="NCBI Taxonomy" id="3711"/>
    <lineage>
        <taxon>Eukaryota</taxon>
        <taxon>Viridiplantae</taxon>
        <taxon>Streptophyta</taxon>
        <taxon>Embryophyta</taxon>
        <taxon>Tracheophyta</taxon>
        <taxon>Spermatophyta</taxon>
        <taxon>Magnoliopsida</taxon>
        <taxon>eudicotyledons</taxon>
        <taxon>Gunneridae</taxon>
        <taxon>Pentapetalae</taxon>
        <taxon>rosids</taxon>
        <taxon>malvids</taxon>
        <taxon>Brassicales</taxon>
        <taxon>Brassicaceae</taxon>
        <taxon>Brassiceae</taxon>
        <taxon>Brassica</taxon>
    </lineage>
</organism>
<feature type="binding site" evidence="9">
    <location>
        <position position="428"/>
    </location>
    <ligand>
        <name>Zn(2+)</name>
        <dbReference type="ChEBI" id="CHEBI:29105"/>
    </ligand>
</feature>
<dbReference type="GO" id="GO:0031981">
    <property type="term" value="C:nuclear lumen"/>
    <property type="evidence" value="ECO:0007669"/>
    <property type="project" value="UniProtKB-ARBA"/>
</dbReference>
<comment type="similarity">
    <text evidence="2 8">Belongs to the NOB1 family.</text>
</comment>
<feature type="domain" description="Ribonuclease PIN" evidence="12">
    <location>
        <begin position="48"/>
        <end position="134"/>
    </location>
</feature>
<dbReference type="GO" id="GO:0005737">
    <property type="term" value="C:cytoplasm"/>
    <property type="evidence" value="ECO:0007669"/>
    <property type="project" value="UniProtKB-ARBA"/>
</dbReference>